<evidence type="ECO:0000256" key="1">
    <source>
        <dbReference type="ARBA" id="ARBA00022801"/>
    </source>
</evidence>
<sequence>MSAPRDEQQPPSPGTDTEALARVLRAAVHRTNGTASGLYVTEPGHPVLRLVALCGVPVEFAEPWRRVPLTGPVPVADAVREERLVWVGGPDDLARNYPRAAVALPYRLALAAAPIPGSSGPLGALLLLFPGGRPQRVSPEEVETFVALAHDTGRMLEDTGPLPLPAEPYRIGLEPDGTAAEPADAFADRLPGGSMALDLEGRITFVTDAALDLFGVHREQVLGTLPWQSLPWLDDPVYEDRYRAAVISRAPVAFTALRPPDRWLSFALYPDGTGVSVRVLPAVEDPSAATALPATWPTAAGRSPRVGRLYFLMHLAAALTEATGVADVAEMVADQILPAFDADGMVLSVAEAGRLRILGHRGYARETISGLDGLPVDTVLTPAGRVLDSGIPSFFEDREELARVYPGAETVSAKMAWAFLPLIVAGRTTGCWVLSYEHPHEFTDDERAVLTSLAGLVAHALDRARMYDAKHHLAHALQEALLPRALPEIPGLTVAARYLPAVHGVEVGGDFYDLIRLTDTTAAAVVGDVQGHNIAAAALMGQVRTAVHAHATAAADRPEEVLARTNRVMADLEPDLLVSCVYAHFDVARRRVCLASAGHPAPLLRQADGQARTLAVEPGPLLGIERDTAYTVTGYELEAEDILVLYTDGLVEHAGVDIDRSTAELVAVLGAFRGADLGDLIDRLVRHAYPDSRYTDDIALLALRADAVHGSRGSG</sequence>
<evidence type="ECO:0000259" key="2">
    <source>
        <dbReference type="PROSITE" id="PS50112"/>
    </source>
</evidence>
<dbReference type="Pfam" id="PF07228">
    <property type="entry name" value="SpoIIE"/>
    <property type="match status" value="1"/>
</dbReference>
<reference evidence="4" key="1">
    <citation type="journal article" date="2019" name="Int. J. Syst. Evol. Microbiol.">
        <title>The Global Catalogue of Microorganisms (GCM) 10K type strain sequencing project: providing services to taxonomists for standard genome sequencing and annotation.</title>
        <authorList>
            <consortium name="The Broad Institute Genomics Platform"/>
            <consortium name="The Broad Institute Genome Sequencing Center for Infectious Disease"/>
            <person name="Wu L."/>
            <person name="Ma J."/>
        </authorList>
    </citation>
    <scope>NUCLEOTIDE SEQUENCE [LARGE SCALE GENOMIC DNA]</scope>
    <source>
        <strain evidence="4">JCM 17986</strain>
    </source>
</reference>
<dbReference type="Gene3D" id="3.30.450.40">
    <property type="match status" value="2"/>
</dbReference>
<dbReference type="Pfam" id="PF13185">
    <property type="entry name" value="GAF_2"/>
    <property type="match status" value="1"/>
</dbReference>
<dbReference type="InterPro" id="IPR035965">
    <property type="entry name" value="PAS-like_dom_sf"/>
</dbReference>
<accession>A0ABP9I1J1</accession>
<dbReference type="Proteomes" id="UP001500466">
    <property type="component" value="Unassembled WGS sequence"/>
</dbReference>
<organism evidence="3 4">
    <name type="scientific">Yinghuangia aomiensis</name>
    <dbReference type="NCBI Taxonomy" id="676205"/>
    <lineage>
        <taxon>Bacteria</taxon>
        <taxon>Bacillati</taxon>
        <taxon>Actinomycetota</taxon>
        <taxon>Actinomycetes</taxon>
        <taxon>Kitasatosporales</taxon>
        <taxon>Streptomycetaceae</taxon>
        <taxon>Yinghuangia</taxon>
    </lineage>
</organism>
<evidence type="ECO:0000313" key="4">
    <source>
        <dbReference type="Proteomes" id="UP001500466"/>
    </source>
</evidence>
<dbReference type="EMBL" id="BAABHS010000029">
    <property type="protein sequence ID" value="GAA4985186.1"/>
    <property type="molecule type" value="Genomic_DNA"/>
</dbReference>
<gene>
    <name evidence="3" type="ORF">GCM10023205_64370</name>
</gene>
<dbReference type="InterPro" id="IPR003018">
    <property type="entry name" value="GAF"/>
</dbReference>
<dbReference type="SMART" id="SM00091">
    <property type="entry name" value="PAS"/>
    <property type="match status" value="1"/>
</dbReference>
<dbReference type="InterPro" id="IPR000014">
    <property type="entry name" value="PAS"/>
</dbReference>
<dbReference type="PROSITE" id="PS50112">
    <property type="entry name" value="PAS"/>
    <property type="match status" value="1"/>
</dbReference>
<dbReference type="RefSeq" id="WP_345679285.1">
    <property type="nucleotide sequence ID" value="NZ_BAABHS010000029.1"/>
</dbReference>
<dbReference type="SUPFAM" id="SSF81606">
    <property type="entry name" value="PP2C-like"/>
    <property type="match status" value="1"/>
</dbReference>
<dbReference type="InterPro" id="IPR001932">
    <property type="entry name" value="PPM-type_phosphatase-like_dom"/>
</dbReference>
<dbReference type="InterPro" id="IPR052016">
    <property type="entry name" value="Bact_Sigma-Reg"/>
</dbReference>
<dbReference type="SUPFAM" id="SSF55781">
    <property type="entry name" value="GAF domain-like"/>
    <property type="match status" value="2"/>
</dbReference>
<dbReference type="CDD" id="cd00130">
    <property type="entry name" value="PAS"/>
    <property type="match status" value="1"/>
</dbReference>
<proteinExistence type="predicted"/>
<evidence type="ECO:0000313" key="3">
    <source>
        <dbReference type="EMBL" id="GAA4985186.1"/>
    </source>
</evidence>
<name>A0ABP9I1J1_9ACTN</name>
<keyword evidence="4" id="KW-1185">Reference proteome</keyword>
<protein>
    <submittedName>
        <fullName evidence="3">SpoIIE family protein phosphatase</fullName>
    </submittedName>
</protein>
<dbReference type="SMART" id="SM00331">
    <property type="entry name" value="PP2C_SIG"/>
    <property type="match status" value="1"/>
</dbReference>
<dbReference type="Gene3D" id="3.60.40.10">
    <property type="entry name" value="PPM-type phosphatase domain"/>
    <property type="match status" value="1"/>
</dbReference>
<dbReference type="InterPro" id="IPR036457">
    <property type="entry name" value="PPM-type-like_dom_sf"/>
</dbReference>
<dbReference type="PANTHER" id="PTHR43156">
    <property type="entry name" value="STAGE II SPORULATION PROTEIN E-RELATED"/>
    <property type="match status" value="1"/>
</dbReference>
<feature type="domain" description="PAS" evidence="2">
    <location>
        <begin position="188"/>
        <end position="223"/>
    </location>
</feature>
<dbReference type="InterPro" id="IPR013656">
    <property type="entry name" value="PAS_4"/>
</dbReference>
<keyword evidence="1" id="KW-0378">Hydrolase</keyword>
<comment type="caution">
    <text evidence="3">The sequence shown here is derived from an EMBL/GenBank/DDBJ whole genome shotgun (WGS) entry which is preliminary data.</text>
</comment>
<dbReference type="InterPro" id="IPR029016">
    <property type="entry name" value="GAF-like_dom_sf"/>
</dbReference>
<dbReference type="SUPFAM" id="SSF55785">
    <property type="entry name" value="PYP-like sensor domain (PAS domain)"/>
    <property type="match status" value="1"/>
</dbReference>
<dbReference type="PANTHER" id="PTHR43156:SF2">
    <property type="entry name" value="STAGE II SPORULATION PROTEIN E"/>
    <property type="match status" value="1"/>
</dbReference>
<dbReference type="Pfam" id="PF08448">
    <property type="entry name" value="PAS_4"/>
    <property type="match status" value="1"/>
</dbReference>
<dbReference type="Gene3D" id="3.30.450.20">
    <property type="entry name" value="PAS domain"/>
    <property type="match status" value="1"/>
</dbReference>